<dbReference type="RefSeq" id="WP_159791499.1">
    <property type="nucleotide sequence ID" value="NZ_WTYM01000022.1"/>
</dbReference>
<dbReference type="InterPro" id="IPR036520">
    <property type="entry name" value="UPF0759_sf"/>
</dbReference>
<proteinExistence type="predicted"/>
<dbReference type="InterPro" id="IPR002763">
    <property type="entry name" value="DUF72"/>
</dbReference>
<dbReference type="EMBL" id="WTYM01000022">
    <property type="protein sequence ID" value="MXO58211.1"/>
    <property type="molecule type" value="Genomic_DNA"/>
</dbReference>
<comment type="caution">
    <text evidence="1">The sequence shown here is derived from an EMBL/GenBank/DDBJ whole genome shotgun (WGS) entry which is preliminary data.</text>
</comment>
<dbReference type="PANTHER" id="PTHR30348">
    <property type="entry name" value="UNCHARACTERIZED PROTEIN YECE"/>
    <property type="match status" value="1"/>
</dbReference>
<dbReference type="Pfam" id="PF01904">
    <property type="entry name" value="DUF72"/>
    <property type="match status" value="1"/>
</dbReference>
<dbReference type="Proteomes" id="UP000433652">
    <property type="component" value="Unassembled WGS sequence"/>
</dbReference>
<protein>
    <submittedName>
        <fullName evidence="1">DUF72 domain-containing protein</fullName>
    </submittedName>
</protein>
<keyword evidence="2" id="KW-1185">Reference proteome</keyword>
<reference evidence="1 2" key="1">
    <citation type="submission" date="2019-12" db="EMBL/GenBank/DDBJ databases">
        <title>Genomic-based taxomic classification of the family Erythrobacteraceae.</title>
        <authorList>
            <person name="Xu L."/>
        </authorList>
    </citation>
    <scope>NUCLEOTIDE SEQUENCE [LARGE SCALE GENOMIC DNA]</scope>
    <source>
        <strain evidence="1 2">MCCC 1K01500</strain>
    </source>
</reference>
<gene>
    <name evidence="1" type="ORF">GRI89_01450</name>
</gene>
<dbReference type="Gene3D" id="3.20.20.410">
    <property type="entry name" value="Protein of unknown function UPF0759"/>
    <property type="match status" value="1"/>
</dbReference>
<organism evidence="1 2">
    <name type="scientific">Croceibacterium salegens</name>
    <dbReference type="NCBI Taxonomy" id="1737568"/>
    <lineage>
        <taxon>Bacteria</taxon>
        <taxon>Pseudomonadati</taxon>
        <taxon>Pseudomonadota</taxon>
        <taxon>Alphaproteobacteria</taxon>
        <taxon>Sphingomonadales</taxon>
        <taxon>Erythrobacteraceae</taxon>
        <taxon>Croceibacterium</taxon>
    </lineage>
</organism>
<dbReference type="PANTHER" id="PTHR30348:SF4">
    <property type="entry name" value="DUF72 DOMAIN-CONTAINING PROTEIN"/>
    <property type="match status" value="1"/>
</dbReference>
<dbReference type="AlphaFoldDB" id="A0A6I4SQJ7"/>
<name>A0A6I4SQJ7_9SPHN</name>
<accession>A0A6I4SQJ7</accession>
<evidence type="ECO:0000313" key="2">
    <source>
        <dbReference type="Proteomes" id="UP000433652"/>
    </source>
</evidence>
<evidence type="ECO:0000313" key="1">
    <source>
        <dbReference type="EMBL" id="MXO58211.1"/>
    </source>
</evidence>
<dbReference type="OrthoDB" id="9780310at2"/>
<sequence length="247" mass="27692">MTIRTGIGGWNYADWRGGTFFPKGLSQKRELEYASRAVAAIEVNGTFYRLQKPETFRSWREQAPEGFVFALKGSNYVTNRKVLATAEEALGRFMAQGIVELGDMLGPICWQLRATKQFDPDDLAAFFEMLPANYEGVALRHAIEVGHESFACDEFVELARRHDIAVVYSETSKRTPVAERTADFAYLRMQGMSPDCPTGYPPEDLERLKRLCEGWADGDVFAFMINGAKERAPAAAMALADLLKGRR</sequence>
<dbReference type="SUPFAM" id="SSF117396">
    <property type="entry name" value="TM1631-like"/>
    <property type="match status" value="1"/>
</dbReference>